<gene>
    <name evidence="1" type="ORF">DBW69_02175</name>
</gene>
<dbReference type="InterPro" id="IPR016035">
    <property type="entry name" value="Acyl_Trfase/lysoPLipase"/>
</dbReference>
<organism evidence="1 2">
    <name type="scientific">PS1 clade bacterium</name>
    <dbReference type="NCBI Taxonomy" id="2175152"/>
    <lineage>
        <taxon>Bacteria</taxon>
        <taxon>Pseudomonadati</taxon>
        <taxon>Pseudomonadota</taxon>
        <taxon>Alphaproteobacteria</taxon>
        <taxon>PS1 clade</taxon>
    </lineage>
</organism>
<proteinExistence type="predicted"/>
<dbReference type="EMBL" id="QOQF01000004">
    <property type="protein sequence ID" value="RCL77965.1"/>
    <property type="molecule type" value="Genomic_DNA"/>
</dbReference>
<protein>
    <recommendedName>
        <fullName evidence="3">Patatin-like phospholipase family protein</fullName>
    </recommendedName>
</protein>
<sequence length="361" mass="40587">MTTLKVLAGPRAFSHIRAHGLNQTDVQSVVCASGAAKTLTTIGLDKVILGQWLKNIDHAVDLLGTSAGAFKLAAACRKDTQGWLNKFADIYCTQTYADRINEPDIRDVISWAPRELIEIVMADGGDDEILSHPNFRLHVGTVRSFNLLASENVKRQKQAITKAAILSLKSKHGLRGMAERVVFSDPRSSKALRPIDNYPTHGVALNKKNLGPALNASGAIPVMMHGIEIETEDGIHLYRDGGMLDYHPIPSQLWPSNEGIVLYPHFYDYLKWRWFDKFYPWRKVSASKLDNVVIFAPSDDYVKSLPYGRIPSRNDFKKFIKDEPKRMEIWQTATRRSEELGEAFLELVQSGRIADEMVLLK</sequence>
<evidence type="ECO:0008006" key="3">
    <source>
        <dbReference type="Google" id="ProtNLM"/>
    </source>
</evidence>
<accession>A0A368E3E0</accession>
<evidence type="ECO:0000313" key="2">
    <source>
        <dbReference type="Proteomes" id="UP000252132"/>
    </source>
</evidence>
<dbReference type="SUPFAM" id="SSF52151">
    <property type="entry name" value="FabD/lysophospholipase-like"/>
    <property type="match status" value="1"/>
</dbReference>
<reference evidence="1 2" key="1">
    <citation type="journal article" date="2018" name="Microbiome">
        <title>Fine metagenomic profile of the Mediterranean stratified and mixed water columns revealed by assembly and recruitment.</title>
        <authorList>
            <person name="Haro-Moreno J.M."/>
            <person name="Lopez-Perez M."/>
            <person name="De La Torre J.R."/>
            <person name="Picazo A."/>
            <person name="Camacho A."/>
            <person name="Rodriguez-Valera F."/>
        </authorList>
    </citation>
    <scope>NUCLEOTIDE SEQUENCE [LARGE SCALE GENOMIC DNA]</scope>
    <source>
        <strain evidence="1">MED-G55</strain>
    </source>
</reference>
<dbReference type="Proteomes" id="UP000252132">
    <property type="component" value="Unassembled WGS sequence"/>
</dbReference>
<dbReference type="AlphaFoldDB" id="A0A368E3E0"/>
<name>A0A368E3E0_9PROT</name>
<evidence type="ECO:0000313" key="1">
    <source>
        <dbReference type="EMBL" id="RCL77965.1"/>
    </source>
</evidence>
<comment type="caution">
    <text evidence="1">The sequence shown here is derived from an EMBL/GenBank/DDBJ whole genome shotgun (WGS) entry which is preliminary data.</text>
</comment>